<dbReference type="RefSeq" id="WP_344650790.1">
    <property type="nucleotide sequence ID" value="NZ_BAAAGX010000017.1"/>
</dbReference>
<evidence type="ECO:0000256" key="2">
    <source>
        <dbReference type="SAM" id="Phobius"/>
    </source>
</evidence>
<keyword evidence="4" id="KW-1185">Reference proteome</keyword>
<proteinExistence type="predicted"/>
<gene>
    <name evidence="3" type="ORF">GCM10009539_44190</name>
</gene>
<sequence>MTPTELEHRLTAALRARADQVTAADLRPPAPPVRGRRSANRWVLATVTMAAALLAIAVFVVIGQVREEPIRPSHQPPPSQRATPGATPAKPAPGPLDGPLETTPSVSSTAATGATKYPEAEPTPTDRPLPPATSRYPGLVPEDRTAAVPNEQPAATTR</sequence>
<dbReference type="EMBL" id="BAAAGX010000017">
    <property type="protein sequence ID" value="GAA0254152.1"/>
    <property type="molecule type" value="Genomic_DNA"/>
</dbReference>
<protein>
    <submittedName>
        <fullName evidence="3">Uncharacterized protein</fullName>
    </submittedName>
</protein>
<dbReference type="Proteomes" id="UP001500967">
    <property type="component" value="Unassembled WGS sequence"/>
</dbReference>
<feature type="compositionally biased region" description="Polar residues" evidence="1">
    <location>
        <begin position="102"/>
        <end position="112"/>
    </location>
</feature>
<comment type="caution">
    <text evidence="3">The sequence shown here is derived from an EMBL/GenBank/DDBJ whole genome shotgun (WGS) entry which is preliminary data.</text>
</comment>
<feature type="transmembrane region" description="Helical" evidence="2">
    <location>
        <begin position="42"/>
        <end position="62"/>
    </location>
</feature>
<evidence type="ECO:0000313" key="4">
    <source>
        <dbReference type="Proteomes" id="UP001500967"/>
    </source>
</evidence>
<accession>A0ABP3E6L5</accession>
<evidence type="ECO:0000313" key="3">
    <source>
        <dbReference type="EMBL" id="GAA0254152.1"/>
    </source>
</evidence>
<keyword evidence="2" id="KW-1133">Transmembrane helix</keyword>
<name>A0ABP3E6L5_9ACTN</name>
<keyword evidence="2" id="KW-0812">Transmembrane</keyword>
<organism evidence="3 4">
    <name type="scientific">Cryptosporangium japonicum</name>
    <dbReference type="NCBI Taxonomy" id="80872"/>
    <lineage>
        <taxon>Bacteria</taxon>
        <taxon>Bacillati</taxon>
        <taxon>Actinomycetota</taxon>
        <taxon>Actinomycetes</taxon>
        <taxon>Cryptosporangiales</taxon>
        <taxon>Cryptosporangiaceae</taxon>
        <taxon>Cryptosporangium</taxon>
    </lineage>
</organism>
<reference evidence="4" key="1">
    <citation type="journal article" date="2019" name="Int. J. Syst. Evol. Microbiol.">
        <title>The Global Catalogue of Microorganisms (GCM) 10K type strain sequencing project: providing services to taxonomists for standard genome sequencing and annotation.</title>
        <authorList>
            <consortium name="The Broad Institute Genomics Platform"/>
            <consortium name="The Broad Institute Genome Sequencing Center for Infectious Disease"/>
            <person name="Wu L."/>
            <person name="Ma J."/>
        </authorList>
    </citation>
    <scope>NUCLEOTIDE SEQUENCE [LARGE SCALE GENOMIC DNA]</scope>
    <source>
        <strain evidence="4">JCM 10425</strain>
    </source>
</reference>
<evidence type="ECO:0000256" key="1">
    <source>
        <dbReference type="SAM" id="MobiDB-lite"/>
    </source>
</evidence>
<feature type="region of interest" description="Disordered" evidence="1">
    <location>
        <begin position="68"/>
        <end position="158"/>
    </location>
</feature>
<keyword evidence="2" id="KW-0472">Membrane</keyword>